<evidence type="ECO:0000313" key="2">
    <source>
        <dbReference type="Proteomes" id="UP000632273"/>
    </source>
</evidence>
<evidence type="ECO:0008006" key="3">
    <source>
        <dbReference type="Google" id="ProtNLM"/>
    </source>
</evidence>
<dbReference type="EMBL" id="BMHT01000007">
    <property type="protein sequence ID" value="GGF22279.1"/>
    <property type="molecule type" value="Genomic_DNA"/>
</dbReference>
<comment type="caution">
    <text evidence="1">The sequence shown here is derived from an EMBL/GenBank/DDBJ whole genome shotgun (WGS) entry which is preliminary data.</text>
</comment>
<protein>
    <recommendedName>
        <fullName evidence="3">Holin</fullName>
    </recommendedName>
</protein>
<evidence type="ECO:0000313" key="1">
    <source>
        <dbReference type="EMBL" id="GGF22279.1"/>
    </source>
</evidence>
<proteinExistence type="predicted"/>
<reference evidence="2" key="1">
    <citation type="journal article" date="2019" name="Int. J. Syst. Evol. Microbiol.">
        <title>The Global Catalogue of Microorganisms (GCM) 10K type strain sequencing project: providing services to taxonomists for standard genome sequencing and annotation.</title>
        <authorList>
            <consortium name="The Broad Institute Genomics Platform"/>
            <consortium name="The Broad Institute Genome Sequencing Center for Infectious Disease"/>
            <person name="Wu L."/>
            <person name="Ma J."/>
        </authorList>
    </citation>
    <scope>NUCLEOTIDE SEQUENCE [LARGE SCALE GENOMIC DNA]</scope>
    <source>
        <strain evidence="2">CGMCC 1.15197</strain>
    </source>
</reference>
<accession>A0ABQ1UM01</accession>
<keyword evidence="2" id="KW-1185">Reference proteome</keyword>
<dbReference type="Proteomes" id="UP000632273">
    <property type="component" value="Unassembled WGS sequence"/>
</dbReference>
<organism evidence="1 2">
    <name type="scientific">Hymenobacter cavernae</name>
    <dbReference type="NCBI Taxonomy" id="2044852"/>
    <lineage>
        <taxon>Bacteria</taxon>
        <taxon>Pseudomonadati</taxon>
        <taxon>Bacteroidota</taxon>
        <taxon>Cytophagia</taxon>
        <taxon>Cytophagales</taxon>
        <taxon>Hymenobacteraceae</taxon>
        <taxon>Hymenobacter</taxon>
    </lineage>
</organism>
<name>A0ABQ1UM01_9BACT</name>
<sequence>MNFEIITRLLSETPKFWRKVQKFCLAGLAVVAALRLQPDLIPDEVLPYIKYAFVVLTTVLITAQTTCNDGGTDQRNS</sequence>
<gene>
    <name evidence="1" type="ORF">GCM10011383_37390</name>
</gene>